<comment type="cofactor">
    <cofactor evidence="1">
        <name>Mg(2+)</name>
        <dbReference type="ChEBI" id="CHEBI:18420"/>
    </cofactor>
</comment>
<evidence type="ECO:0000256" key="1">
    <source>
        <dbReference type="ARBA" id="ARBA00001946"/>
    </source>
</evidence>
<dbReference type="InterPro" id="IPR029787">
    <property type="entry name" value="Nucleotide_cyclase"/>
</dbReference>
<dbReference type="InterPro" id="IPR043128">
    <property type="entry name" value="Rev_trsase/Diguanyl_cyclase"/>
</dbReference>
<evidence type="ECO:0000313" key="6">
    <source>
        <dbReference type="EMBL" id="PSJ46326.1"/>
    </source>
</evidence>
<dbReference type="CDD" id="cd18773">
    <property type="entry name" value="PDC1_HK_sensor"/>
    <property type="match status" value="1"/>
</dbReference>
<dbReference type="FunFam" id="3.30.70.270:FF:000001">
    <property type="entry name" value="Diguanylate cyclase domain protein"/>
    <property type="match status" value="1"/>
</dbReference>
<comment type="catalytic activity">
    <reaction evidence="3">
        <text>2 GTP = 3',3'-c-di-GMP + 2 diphosphate</text>
        <dbReference type="Rhea" id="RHEA:24898"/>
        <dbReference type="ChEBI" id="CHEBI:33019"/>
        <dbReference type="ChEBI" id="CHEBI:37565"/>
        <dbReference type="ChEBI" id="CHEBI:58805"/>
        <dbReference type="EC" id="2.7.7.65"/>
    </reaction>
</comment>
<dbReference type="Proteomes" id="UP000240243">
    <property type="component" value="Unassembled WGS sequence"/>
</dbReference>
<name>A0A2P7R7Y5_9GAMM</name>
<dbReference type="PROSITE" id="PS50887">
    <property type="entry name" value="GGDEF"/>
    <property type="match status" value="1"/>
</dbReference>
<gene>
    <name evidence="6" type="ORF">C7H85_06720</name>
</gene>
<dbReference type="PANTHER" id="PTHR45138:SF9">
    <property type="entry name" value="DIGUANYLATE CYCLASE DGCM-RELATED"/>
    <property type="match status" value="1"/>
</dbReference>
<dbReference type="InterPro" id="IPR050469">
    <property type="entry name" value="Diguanylate_Cyclase"/>
</dbReference>
<evidence type="ECO:0000259" key="5">
    <source>
        <dbReference type="PROSITE" id="PS50887"/>
    </source>
</evidence>
<dbReference type="InterPro" id="IPR000160">
    <property type="entry name" value="GGDEF_dom"/>
</dbReference>
<comment type="caution">
    <text evidence="6">The sequence shown here is derived from an EMBL/GenBank/DDBJ whole genome shotgun (WGS) entry which is preliminary data.</text>
</comment>
<dbReference type="SMART" id="SM00267">
    <property type="entry name" value="GGDEF"/>
    <property type="match status" value="1"/>
</dbReference>
<evidence type="ECO:0000256" key="3">
    <source>
        <dbReference type="ARBA" id="ARBA00034247"/>
    </source>
</evidence>
<dbReference type="Gene3D" id="3.30.70.270">
    <property type="match status" value="1"/>
</dbReference>
<feature type="transmembrane region" description="Helical" evidence="4">
    <location>
        <begin position="298"/>
        <end position="320"/>
    </location>
</feature>
<keyword evidence="4" id="KW-1133">Transmembrane helix</keyword>
<feature type="domain" description="GGDEF" evidence="5">
    <location>
        <begin position="378"/>
        <end position="508"/>
    </location>
</feature>
<accession>A0A2P7R7Y5</accession>
<dbReference type="NCBIfam" id="TIGR00254">
    <property type="entry name" value="GGDEF"/>
    <property type="match status" value="1"/>
</dbReference>
<dbReference type="CDD" id="cd01949">
    <property type="entry name" value="GGDEF"/>
    <property type="match status" value="1"/>
</dbReference>
<sequence>MTGGSMPLHSKSRWLPQDSFSFGAITLLLLAVALFSWFTSQHWINQRILTQLQELQQQSYLVAATATQDLQQGSGQISDIAQTLASLSSTRQFLQNPRQPDALQADLDRFGERFRLNGIWLIDPQGQVLAQSPAGLALPSFNPANGARQAEQHGQPLRRFVFEPGRRQATFYYAAPVMQGDRPAASVLIRADVQGISRQAFRIELLVTDANGIISLADNPDWLLHTLPERHLRSAPPPSGTMPLPITMSPLLPQVLLLGPQKAPVLLATHRTTERDYQVHAMANAEHIYQLAKEQDRLAAIVTLAATGSLWGGLLTLLTFKRDRRHRLTVSRANNELVRLNQQLKQMATTDFLTHCPNRRAGETRLQFELANLLRHHQPFCIVMLDIDHFKHINDQYGHDTGDQVLRHFAKVSRDTIRDTDFLARIGGEEFLLILPQTTRQQGMALVQRLLDNIAGTPLYLADKTVGYTFSGGLTQGREEDGINDLLARADRALYQAKESGRCRICVE</sequence>
<dbReference type="AlphaFoldDB" id="A0A2P7R7Y5"/>
<organism evidence="6 7">
    <name type="scientific">Zobellella endophytica</name>
    <dbReference type="NCBI Taxonomy" id="2116700"/>
    <lineage>
        <taxon>Bacteria</taxon>
        <taxon>Pseudomonadati</taxon>
        <taxon>Pseudomonadota</taxon>
        <taxon>Gammaproteobacteria</taxon>
        <taxon>Aeromonadales</taxon>
        <taxon>Aeromonadaceae</taxon>
        <taxon>Zobellella</taxon>
    </lineage>
</organism>
<feature type="transmembrane region" description="Helical" evidence="4">
    <location>
        <begin position="20"/>
        <end position="38"/>
    </location>
</feature>
<dbReference type="PANTHER" id="PTHR45138">
    <property type="entry name" value="REGULATORY COMPONENTS OF SENSORY TRANSDUCTION SYSTEM"/>
    <property type="match status" value="1"/>
</dbReference>
<dbReference type="GO" id="GO:0052621">
    <property type="term" value="F:diguanylate cyclase activity"/>
    <property type="evidence" value="ECO:0007669"/>
    <property type="project" value="UniProtKB-EC"/>
</dbReference>
<dbReference type="EC" id="2.7.7.65" evidence="2"/>
<evidence type="ECO:0000313" key="7">
    <source>
        <dbReference type="Proteomes" id="UP000240243"/>
    </source>
</evidence>
<keyword evidence="7" id="KW-1185">Reference proteome</keyword>
<evidence type="ECO:0000256" key="2">
    <source>
        <dbReference type="ARBA" id="ARBA00012528"/>
    </source>
</evidence>
<dbReference type="Gene3D" id="3.30.450.20">
    <property type="entry name" value="PAS domain"/>
    <property type="match status" value="1"/>
</dbReference>
<keyword evidence="4" id="KW-0472">Membrane</keyword>
<dbReference type="Pfam" id="PF00990">
    <property type="entry name" value="GGDEF"/>
    <property type="match status" value="1"/>
</dbReference>
<evidence type="ECO:0000256" key="4">
    <source>
        <dbReference type="SAM" id="Phobius"/>
    </source>
</evidence>
<dbReference type="EMBL" id="PXYG01000002">
    <property type="protein sequence ID" value="PSJ46326.1"/>
    <property type="molecule type" value="Genomic_DNA"/>
</dbReference>
<protein>
    <recommendedName>
        <fullName evidence="2">diguanylate cyclase</fullName>
        <ecNumber evidence="2">2.7.7.65</ecNumber>
    </recommendedName>
</protein>
<keyword evidence="4" id="KW-0812">Transmembrane</keyword>
<reference evidence="6 7" key="1">
    <citation type="submission" date="2018-03" db="EMBL/GenBank/DDBJ databases">
        <title>The draft genome of Zobellella sp. 59N8.</title>
        <authorList>
            <person name="Liu L."/>
            <person name="Li L."/>
            <person name="Zhang X."/>
            <person name="Liang L."/>
            <person name="Wang T."/>
        </authorList>
    </citation>
    <scope>NUCLEOTIDE SEQUENCE [LARGE SCALE GENOMIC DNA]</scope>
    <source>
        <strain evidence="6 7">59N8</strain>
    </source>
</reference>
<proteinExistence type="predicted"/>
<dbReference type="SUPFAM" id="SSF55073">
    <property type="entry name" value="Nucleotide cyclase"/>
    <property type="match status" value="1"/>
</dbReference>